<feature type="compositionally biased region" description="Polar residues" evidence="2">
    <location>
        <begin position="261"/>
        <end position="270"/>
    </location>
</feature>
<dbReference type="Proteomes" id="UP000077115">
    <property type="component" value="Unassembled WGS sequence"/>
</dbReference>
<proteinExistence type="predicted"/>
<name>A0A177WWG8_BATDL</name>
<dbReference type="PROSITE" id="PS51257">
    <property type="entry name" value="PROKAR_LIPOPROTEIN"/>
    <property type="match status" value="1"/>
</dbReference>
<dbReference type="AlphaFoldDB" id="A0A177WWG8"/>
<feature type="compositionally biased region" description="Low complexity" evidence="2">
    <location>
        <begin position="207"/>
        <end position="222"/>
    </location>
</feature>
<evidence type="ECO:0008006" key="6">
    <source>
        <dbReference type="Google" id="ProtNLM"/>
    </source>
</evidence>
<feature type="coiled-coil region" evidence="1">
    <location>
        <begin position="91"/>
        <end position="138"/>
    </location>
</feature>
<accession>A0A177WWG8</accession>
<feature type="chain" id="PRO_5008077946" description="SPX domain-containing protein" evidence="3">
    <location>
        <begin position="21"/>
        <end position="306"/>
    </location>
</feature>
<evidence type="ECO:0000313" key="4">
    <source>
        <dbReference type="EMBL" id="OAJ43801.1"/>
    </source>
</evidence>
<evidence type="ECO:0000256" key="1">
    <source>
        <dbReference type="SAM" id="Coils"/>
    </source>
</evidence>
<keyword evidence="1" id="KW-0175">Coiled coil</keyword>
<feature type="region of interest" description="Disordered" evidence="2">
    <location>
        <begin position="201"/>
        <end position="232"/>
    </location>
</feature>
<gene>
    <name evidence="4" type="ORF">BDEG_27120</name>
</gene>
<organism evidence="4 5">
    <name type="scientific">Batrachochytrium dendrobatidis (strain JEL423)</name>
    <dbReference type="NCBI Taxonomy" id="403673"/>
    <lineage>
        <taxon>Eukaryota</taxon>
        <taxon>Fungi</taxon>
        <taxon>Fungi incertae sedis</taxon>
        <taxon>Chytridiomycota</taxon>
        <taxon>Chytridiomycota incertae sedis</taxon>
        <taxon>Chytridiomycetes</taxon>
        <taxon>Rhizophydiales</taxon>
        <taxon>Rhizophydiales incertae sedis</taxon>
        <taxon>Batrachochytrium</taxon>
    </lineage>
</organism>
<reference evidence="4 5" key="1">
    <citation type="submission" date="2006-10" db="EMBL/GenBank/DDBJ databases">
        <title>The Genome Sequence of Batrachochytrium dendrobatidis JEL423.</title>
        <authorList>
            <consortium name="The Broad Institute Genome Sequencing Platform"/>
            <person name="Birren B."/>
            <person name="Lander E."/>
            <person name="Galagan J."/>
            <person name="Cuomo C."/>
            <person name="Devon K."/>
            <person name="Jaffe D."/>
            <person name="Butler J."/>
            <person name="Alvarez P."/>
            <person name="Gnerre S."/>
            <person name="Grabherr M."/>
            <person name="Kleber M."/>
            <person name="Mauceli E."/>
            <person name="Brockman W."/>
            <person name="Young S."/>
            <person name="LaButti K."/>
            <person name="Sykes S."/>
            <person name="DeCaprio D."/>
            <person name="Crawford M."/>
            <person name="Koehrsen M."/>
            <person name="Engels R."/>
            <person name="Montgomery P."/>
            <person name="Pearson M."/>
            <person name="Howarth C."/>
            <person name="Larson L."/>
            <person name="White J."/>
            <person name="O'Leary S."/>
            <person name="Kodira C."/>
            <person name="Zeng Q."/>
            <person name="Yandava C."/>
            <person name="Alvarado L."/>
            <person name="Longcore J."/>
            <person name="James T."/>
        </authorList>
    </citation>
    <scope>NUCLEOTIDE SEQUENCE [LARGE SCALE GENOMIC DNA]</scope>
    <source>
        <strain evidence="4 5">JEL423</strain>
    </source>
</reference>
<dbReference type="VEuPathDB" id="FungiDB:BDEG_27120"/>
<evidence type="ECO:0000256" key="3">
    <source>
        <dbReference type="SAM" id="SignalP"/>
    </source>
</evidence>
<dbReference type="EMBL" id="DS022310">
    <property type="protein sequence ID" value="OAJ43801.1"/>
    <property type="molecule type" value="Genomic_DNA"/>
</dbReference>
<keyword evidence="3" id="KW-0732">Signal</keyword>
<reference evidence="4 5" key="2">
    <citation type="submission" date="2016-05" db="EMBL/GenBank/DDBJ databases">
        <title>Lineage-specific infection strategies underlie the spectrum of fungal disease in amphibians.</title>
        <authorList>
            <person name="Cuomo C.A."/>
            <person name="Farrer R.A."/>
            <person name="James T."/>
            <person name="Longcore J."/>
            <person name="Birren B."/>
        </authorList>
    </citation>
    <scope>NUCLEOTIDE SEQUENCE [LARGE SCALE GENOMIC DNA]</scope>
    <source>
        <strain evidence="4 5">JEL423</strain>
    </source>
</reference>
<sequence length="306" mass="34882">MKLLIIILSSILLACSVTIANPVLPSATTSIEYGTLSTPNTQVESVGDLGQLSKEAICLIKEYAQINSDCEEMKKLYDLTESKKLVQEELVKQLGEEYQHLKRKSQKGKNDLKDHIRFRTIKQRLKEQKKEFIDLEREHLDLNFDYFFVCDELNRIKRELVKRLFGKHSTSRPISYYMERLTSNLEFVQLVDTFRNSAPSQQLGSEQAFTSGTQSSSQQASQRYDNPSLLYDNGMEVSKKSDHILKGSDTMHPSSEAPIVQPTQASSSTERASKSCSRSRKFCSRIKSSIGSLWNQHTDDDREPLV</sequence>
<evidence type="ECO:0000256" key="2">
    <source>
        <dbReference type="SAM" id="MobiDB-lite"/>
    </source>
</evidence>
<feature type="signal peptide" evidence="3">
    <location>
        <begin position="1"/>
        <end position="20"/>
    </location>
</feature>
<protein>
    <recommendedName>
        <fullName evidence="6">SPX domain-containing protein</fullName>
    </recommendedName>
</protein>
<evidence type="ECO:0000313" key="5">
    <source>
        <dbReference type="Proteomes" id="UP000077115"/>
    </source>
</evidence>
<feature type="region of interest" description="Disordered" evidence="2">
    <location>
        <begin position="245"/>
        <end position="280"/>
    </location>
</feature>